<feature type="transmembrane region" description="Helical" evidence="2">
    <location>
        <begin position="206"/>
        <end position="226"/>
    </location>
</feature>
<sequence length="315" mass="34971">MYGPRFEHGDDDFRGRRGRYGNDPYYRPSSLPPPPRGRQHQRWHSGGPAPPFGPQFGGPMPLHALEGPGPPGEQLYPDLTRPPNELPSPPSSSGFEDSLGFGDLIIAQRAIDEERAQLFADEELPNGLLETERVFKIPAISKVSTHGKARWTSRAQGHIMRNVWSDTCFAGMIFGLVVWFGCTVYAETRARDHIGKQERHHVRIGALVAGAIAAGTQLFLAVAELMRPRCWRLFNIMRCDKDLEAYGHGWFMFSFAATRWAVFIATVGWAATWSVGQYMYMQEASAHNQCRQELIVVMNSGAGSAMGPPIAPPPP</sequence>
<evidence type="ECO:0000313" key="3">
    <source>
        <dbReference type="EMBL" id="EWC47914.1"/>
    </source>
</evidence>
<reference evidence="3 4" key="1">
    <citation type="submission" date="2013-05" db="EMBL/GenBank/DDBJ databases">
        <title>Drechslerella stenobrocha genome reveals carnivorous origination and mechanical trapping mechanism of predatory fungi.</title>
        <authorList>
            <person name="Liu X."/>
            <person name="Zhang W."/>
            <person name="Liu K."/>
        </authorList>
    </citation>
    <scope>NUCLEOTIDE SEQUENCE [LARGE SCALE GENOMIC DNA]</scope>
    <source>
        <strain evidence="3 4">248</strain>
    </source>
</reference>
<keyword evidence="2" id="KW-0812">Transmembrane</keyword>
<feature type="transmembrane region" description="Helical" evidence="2">
    <location>
        <begin position="247"/>
        <end position="271"/>
    </location>
</feature>
<name>W7HWI9_9PEZI</name>
<dbReference type="EMBL" id="KI966407">
    <property type="protein sequence ID" value="EWC47914.1"/>
    <property type="molecule type" value="Genomic_DNA"/>
</dbReference>
<keyword evidence="2" id="KW-0472">Membrane</keyword>
<gene>
    <name evidence="3" type="ORF">DRE_02796</name>
</gene>
<evidence type="ECO:0000256" key="2">
    <source>
        <dbReference type="SAM" id="Phobius"/>
    </source>
</evidence>
<dbReference type="HOGENOM" id="CLU_882849_0_0_1"/>
<dbReference type="Proteomes" id="UP000024837">
    <property type="component" value="Unassembled WGS sequence"/>
</dbReference>
<accession>W7HWI9</accession>
<evidence type="ECO:0000313" key="4">
    <source>
        <dbReference type="Proteomes" id="UP000024837"/>
    </source>
</evidence>
<keyword evidence="4" id="KW-1185">Reference proteome</keyword>
<evidence type="ECO:0000256" key="1">
    <source>
        <dbReference type="SAM" id="MobiDB-lite"/>
    </source>
</evidence>
<keyword evidence="2" id="KW-1133">Transmembrane helix</keyword>
<feature type="region of interest" description="Disordered" evidence="1">
    <location>
        <begin position="1"/>
        <end position="94"/>
    </location>
</feature>
<feature type="compositionally biased region" description="Basic and acidic residues" evidence="1">
    <location>
        <begin position="1"/>
        <end position="15"/>
    </location>
</feature>
<feature type="transmembrane region" description="Helical" evidence="2">
    <location>
        <begin position="163"/>
        <end position="186"/>
    </location>
</feature>
<protein>
    <submittedName>
        <fullName evidence="3">Uncharacterized protein</fullName>
    </submittedName>
</protein>
<organism evidence="3 4">
    <name type="scientific">Drechslerella stenobrocha 248</name>
    <dbReference type="NCBI Taxonomy" id="1043628"/>
    <lineage>
        <taxon>Eukaryota</taxon>
        <taxon>Fungi</taxon>
        <taxon>Dikarya</taxon>
        <taxon>Ascomycota</taxon>
        <taxon>Pezizomycotina</taxon>
        <taxon>Orbiliomycetes</taxon>
        <taxon>Orbiliales</taxon>
        <taxon>Orbiliaceae</taxon>
        <taxon>Drechslerella</taxon>
    </lineage>
</organism>
<proteinExistence type="predicted"/>
<dbReference type="AlphaFoldDB" id="W7HWI9"/>